<dbReference type="InterPro" id="IPR019088">
    <property type="entry name" value="CHP02186-rel_TM"/>
</dbReference>
<proteinExistence type="predicted"/>
<evidence type="ECO:0000313" key="2">
    <source>
        <dbReference type="EMBL" id="OGH69015.1"/>
    </source>
</evidence>
<keyword evidence="1" id="KW-0812">Transmembrane</keyword>
<organism evidence="2 3">
    <name type="scientific">Candidatus Magasanikbacteria bacterium RIFCSPHIGHO2_02_FULL_45_10</name>
    <dbReference type="NCBI Taxonomy" id="1798679"/>
    <lineage>
        <taxon>Bacteria</taxon>
        <taxon>Candidatus Magasanikiibacteriota</taxon>
    </lineage>
</organism>
<dbReference type="Pfam" id="PF09608">
    <property type="entry name" value="Alph_Pro_TM"/>
    <property type="match status" value="1"/>
</dbReference>
<comment type="caution">
    <text evidence="2">The sequence shown here is derived from an EMBL/GenBank/DDBJ whole genome shotgun (WGS) entry which is preliminary data.</text>
</comment>
<keyword evidence="1" id="KW-1133">Transmembrane helix</keyword>
<protein>
    <recommendedName>
        <fullName evidence="4">CARDB domain-containing protein</fullName>
    </recommendedName>
</protein>
<evidence type="ECO:0000256" key="1">
    <source>
        <dbReference type="SAM" id="Phobius"/>
    </source>
</evidence>
<dbReference type="AlphaFoldDB" id="A0A1F6MBM4"/>
<sequence length="295" mass="33380">MRNDFNMRHTRSLYLKRFCFIAIVMAAALWLPATIMAQEGSEIKTSSGNLVTRVAPGELLPVQVNLTNFGGGKRVDVTINYHILDRNGNDVVTENETVAVETTASYIKIIQIPRNVPPGQYTAEARITYQGQKVSATANYQFTVERKIAGMFVSQFAVYGIITVFVGIVFVILSRLIKKKLRVSRLAPHEYPETPKEERIFYEIISDIIAQMRQRVGNKALDIAKSIDDLVIDENNGRILIIKKSPAKIIAFLILKYEKMLGEKVSFAFPRPNEKTKDHLAAVEKNLVVIRKYFE</sequence>
<dbReference type="EMBL" id="MFQA01000020">
    <property type="protein sequence ID" value="OGH69015.1"/>
    <property type="molecule type" value="Genomic_DNA"/>
</dbReference>
<reference evidence="2 3" key="1">
    <citation type="journal article" date="2016" name="Nat. Commun.">
        <title>Thousands of microbial genomes shed light on interconnected biogeochemical processes in an aquifer system.</title>
        <authorList>
            <person name="Anantharaman K."/>
            <person name="Brown C.T."/>
            <person name="Hug L.A."/>
            <person name="Sharon I."/>
            <person name="Castelle C.J."/>
            <person name="Probst A.J."/>
            <person name="Thomas B.C."/>
            <person name="Singh A."/>
            <person name="Wilkins M.J."/>
            <person name="Karaoz U."/>
            <person name="Brodie E.L."/>
            <person name="Williams K.H."/>
            <person name="Hubbard S.S."/>
            <person name="Banfield J.F."/>
        </authorList>
    </citation>
    <scope>NUCLEOTIDE SEQUENCE [LARGE SCALE GENOMIC DNA]</scope>
</reference>
<feature type="transmembrane region" description="Helical" evidence="1">
    <location>
        <begin position="156"/>
        <end position="177"/>
    </location>
</feature>
<evidence type="ECO:0000313" key="3">
    <source>
        <dbReference type="Proteomes" id="UP000176413"/>
    </source>
</evidence>
<evidence type="ECO:0008006" key="4">
    <source>
        <dbReference type="Google" id="ProtNLM"/>
    </source>
</evidence>
<keyword evidence="1" id="KW-0472">Membrane</keyword>
<gene>
    <name evidence="2" type="ORF">A3D53_03875</name>
</gene>
<accession>A0A1F6MBM4</accession>
<name>A0A1F6MBM4_9BACT</name>
<dbReference type="Proteomes" id="UP000176413">
    <property type="component" value="Unassembled WGS sequence"/>
</dbReference>